<sequence length="76" mass="9072">MEFYLVSLLMADQFSTVNSEFYTRNWETVGKHDYWRGVWPEHMSRWQVAIKTDTRYDTPYLVGCQTARLRAAFGDQ</sequence>
<proteinExistence type="predicted"/>
<dbReference type="AlphaFoldDB" id="A0A0N0U3C6"/>
<name>A0A0N0U3C6_9HYME</name>
<accession>A0A0N0U3C6</accession>
<dbReference type="EMBL" id="KQ435911">
    <property type="protein sequence ID" value="KOX68924.1"/>
    <property type="molecule type" value="Genomic_DNA"/>
</dbReference>
<evidence type="ECO:0000313" key="2">
    <source>
        <dbReference type="Proteomes" id="UP000053105"/>
    </source>
</evidence>
<protein>
    <submittedName>
        <fullName evidence="1">Uncharacterized protein</fullName>
    </submittedName>
</protein>
<reference evidence="1 2" key="1">
    <citation type="submission" date="2015-07" db="EMBL/GenBank/DDBJ databases">
        <title>The genome of Melipona quadrifasciata.</title>
        <authorList>
            <person name="Pan H."/>
            <person name="Kapheim K."/>
        </authorList>
    </citation>
    <scope>NUCLEOTIDE SEQUENCE [LARGE SCALE GENOMIC DNA]</scope>
    <source>
        <strain evidence="1">0111107301</strain>
        <tissue evidence="1">Whole body</tissue>
    </source>
</reference>
<organism evidence="1 2">
    <name type="scientific">Melipona quadrifasciata</name>
    <dbReference type="NCBI Taxonomy" id="166423"/>
    <lineage>
        <taxon>Eukaryota</taxon>
        <taxon>Metazoa</taxon>
        <taxon>Ecdysozoa</taxon>
        <taxon>Arthropoda</taxon>
        <taxon>Hexapoda</taxon>
        <taxon>Insecta</taxon>
        <taxon>Pterygota</taxon>
        <taxon>Neoptera</taxon>
        <taxon>Endopterygota</taxon>
        <taxon>Hymenoptera</taxon>
        <taxon>Apocrita</taxon>
        <taxon>Aculeata</taxon>
        <taxon>Apoidea</taxon>
        <taxon>Anthophila</taxon>
        <taxon>Apidae</taxon>
        <taxon>Melipona</taxon>
    </lineage>
</organism>
<dbReference type="Proteomes" id="UP000053105">
    <property type="component" value="Unassembled WGS sequence"/>
</dbReference>
<evidence type="ECO:0000313" key="1">
    <source>
        <dbReference type="EMBL" id="KOX68924.1"/>
    </source>
</evidence>
<keyword evidence="2" id="KW-1185">Reference proteome</keyword>
<gene>
    <name evidence="1" type="ORF">WN51_06844</name>
</gene>